<dbReference type="GO" id="GO:0016020">
    <property type="term" value="C:membrane"/>
    <property type="evidence" value="ECO:0007669"/>
    <property type="project" value="UniProtKB-SubCell"/>
</dbReference>
<keyword evidence="3 6" id="KW-0812">Transmembrane</keyword>
<keyword evidence="4 6" id="KW-1133">Transmembrane helix</keyword>
<evidence type="ECO:0000313" key="7">
    <source>
        <dbReference type="EMBL" id="CDO94368.1"/>
    </source>
</evidence>
<dbReference type="PANTHER" id="PTHR12668:SF53">
    <property type="entry name" value="TMEM14 PROTEIN HOMOLOG YJR085C"/>
    <property type="match status" value="1"/>
</dbReference>
<comment type="similarity">
    <text evidence="2">Belongs to the TMEM14 family.</text>
</comment>
<dbReference type="EMBL" id="CCBQ010000037">
    <property type="protein sequence ID" value="CDO94368.1"/>
    <property type="molecule type" value="Genomic_DNA"/>
</dbReference>
<evidence type="ECO:0000313" key="8">
    <source>
        <dbReference type="Proteomes" id="UP000031516"/>
    </source>
</evidence>
<name>A0A0A8L661_9SACH</name>
<dbReference type="InterPro" id="IPR005349">
    <property type="entry name" value="TMEM14"/>
</dbReference>
<proteinExistence type="inferred from homology"/>
<keyword evidence="5 6" id="KW-0472">Membrane</keyword>
<dbReference type="Pfam" id="PF03647">
    <property type="entry name" value="Tmemb_14"/>
    <property type="match status" value="1"/>
</dbReference>
<reference evidence="7 8" key="1">
    <citation type="submission" date="2014-03" db="EMBL/GenBank/DDBJ databases">
        <title>The genome of Kluyveromyces dobzhanskii.</title>
        <authorList>
            <person name="Nystedt B."/>
            <person name="Astrom S."/>
        </authorList>
    </citation>
    <scope>NUCLEOTIDE SEQUENCE [LARGE SCALE GENOMIC DNA]</scope>
    <source>
        <strain evidence="7 8">CBS 2104</strain>
    </source>
</reference>
<feature type="transmembrane region" description="Helical" evidence="6">
    <location>
        <begin position="53"/>
        <end position="74"/>
    </location>
</feature>
<dbReference type="PANTHER" id="PTHR12668">
    <property type="entry name" value="TRANSMEMBRANE PROTEIN 14, 15"/>
    <property type="match status" value="1"/>
</dbReference>
<dbReference type="OrthoDB" id="5620at2759"/>
<dbReference type="Gene3D" id="1.10.10.1740">
    <property type="entry name" value="Transmembrane protein 14-like"/>
    <property type="match status" value="1"/>
</dbReference>
<gene>
    <name evidence="7" type="ORF">KLDO_g2635</name>
</gene>
<sequence>MEHPSFTLAALATIGGTMGYIRKGSVPSLIAGLAFGGIYGYAGYLLKNNADNGLEIALGASSVMLVTGIARGIPGRFKKPVPIVLTVLGGLGTFYYYNKYKQFYP</sequence>
<evidence type="ECO:0000256" key="6">
    <source>
        <dbReference type="SAM" id="Phobius"/>
    </source>
</evidence>
<evidence type="ECO:0000256" key="1">
    <source>
        <dbReference type="ARBA" id="ARBA00004370"/>
    </source>
</evidence>
<evidence type="ECO:0000256" key="4">
    <source>
        <dbReference type="ARBA" id="ARBA00022989"/>
    </source>
</evidence>
<dbReference type="Proteomes" id="UP000031516">
    <property type="component" value="Unassembled WGS sequence"/>
</dbReference>
<feature type="transmembrane region" description="Helical" evidence="6">
    <location>
        <begin position="80"/>
        <end position="97"/>
    </location>
</feature>
<keyword evidence="8" id="KW-1185">Reference proteome</keyword>
<protein>
    <submittedName>
        <fullName evidence="7">WGS project CCBQ000000000 data, contig 00106</fullName>
    </submittedName>
</protein>
<evidence type="ECO:0000256" key="3">
    <source>
        <dbReference type="ARBA" id="ARBA00022692"/>
    </source>
</evidence>
<evidence type="ECO:0000256" key="5">
    <source>
        <dbReference type="ARBA" id="ARBA00023136"/>
    </source>
</evidence>
<comment type="caution">
    <text evidence="7">The sequence shown here is derived from an EMBL/GenBank/DDBJ whole genome shotgun (WGS) entry which is preliminary data.</text>
</comment>
<feature type="transmembrane region" description="Helical" evidence="6">
    <location>
        <begin position="29"/>
        <end position="46"/>
    </location>
</feature>
<evidence type="ECO:0000256" key="2">
    <source>
        <dbReference type="ARBA" id="ARBA00007590"/>
    </source>
</evidence>
<organism evidence="7 8">
    <name type="scientific">Kluyveromyces dobzhanskii CBS 2104</name>
    <dbReference type="NCBI Taxonomy" id="1427455"/>
    <lineage>
        <taxon>Eukaryota</taxon>
        <taxon>Fungi</taxon>
        <taxon>Dikarya</taxon>
        <taxon>Ascomycota</taxon>
        <taxon>Saccharomycotina</taxon>
        <taxon>Saccharomycetes</taxon>
        <taxon>Saccharomycetales</taxon>
        <taxon>Saccharomycetaceae</taxon>
        <taxon>Kluyveromyces</taxon>
    </lineage>
</organism>
<dbReference type="InterPro" id="IPR044890">
    <property type="entry name" value="TMEM14_sf"/>
</dbReference>
<accession>A0A0A8L661</accession>
<comment type="subcellular location">
    <subcellularLocation>
        <location evidence="1">Membrane</location>
    </subcellularLocation>
</comment>
<dbReference type="AlphaFoldDB" id="A0A0A8L661"/>